<keyword evidence="4" id="KW-0472">Membrane</keyword>
<dbReference type="SUPFAM" id="SSF47384">
    <property type="entry name" value="Homodimeric domain of signal transducing histidine kinase"/>
    <property type="match status" value="1"/>
</dbReference>
<comment type="caution">
    <text evidence="6">The sequence shown here is derived from an EMBL/GenBank/DDBJ whole genome shotgun (WGS) entry which is preliminary data.</text>
</comment>
<keyword evidence="4" id="KW-0812">Transmembrane</keyword>
<keyword evidence="4" id="KW-1133">Transmembrane helix</keyword>
<dbReference type="PRINTS" id="PR00344">
    <property type="entry name" value="BCTRLSENSOR"/>
</dbReference>
<evidence type="ECO:0000256" key="3">
    <source>
        <dbReference type="ARBA" id="ARBA00022553"/>
    </source>
</evidence>
<name>A0A0C2DIK6_9BACT</name>
<accession>A0A0C2DIK6</accession>
<protein>
    <recommendedName>
        <fullName evidence="2">histidine kinase</fullName>
        <ecNumber evidence="2">2.7.13.3</ecNumber>
    </recommendedName>
</protein>
<organism evidence="6 7">
    <name type="scientific">Enhygromyxa salina</name>
    <dbReference type="NCBI Taxonomy" id="215803"/>
    <lineage>
        <taxon>Bacteria</taxon>
        <taxon>Pseudomonadati</taxon>
        <taxon>Myxococcota</taxon>
        <taxon>Polyangia</taxon>
        <taxon>Nannocystales</taxon>
        <taxon>Nannocystaceae</taxon>
        <taxon>Enhygromyxa</taxon>
    </lineage>
</organism>
<keyword evidence="6" id="KW-0808">Transferase</keyword>
<evidence type="ECO:0000256" key="1">
    <source>
        <dbReference type="ARBA" id="ARBA00000085"/>
    </source>
</evidence>
<dbReference type="Pfam" id="PF02518">
    <property type="entry name" value="HATPase_c"/>
    <property type="match status" value="1"/>
</dbReference>
<dbReference type="InterPro" id="IPR003661">
    <property type="entry name" value="HisK_dim/P_dom"/>
</dbReference>
<feature type="transmembrane region" description="Helical" evidence="4">
    <location>
        <begin position="20"/>
        <end position="36"/>
    </location>
</feature>
<dbReference type="Gene3D" id="3.30.565.10">
    <property type="entry name" value="Histidine kinase-like ATPase, C-terminal domain"/>
    <property type="match status" value="1"/>
</dbReference>
<dbReference type="Proteomes" id="UP000031599">
    <property type="component" value="Unassembled WGS sequence"/>
</dbReference>
<dbReference type="InterPro" id="IPR003594">
    <property type="entry name" value="HATPase_dom"/>
</dbReference>
<dbReference type="EMBL" id="JMCC02000001">
    <property type="protein sequence ID" value="KIG19502.1"/>
    <property type="molecule type" value="Genomic_DNA"/>
</dbReference>
<comment type="catalytic activity">
    <reaction evidence="1">
        <text>ATP + protein L-histidine = ADP + protein N-phospho-L-histidine.</text>
        <dbReference type="EC" id="2.7.13.3"/>
    </reaction>
</comment>
<evidence type="ECO:0000313" key="7">
    <source>
        <dbReference type="Proteomes" id="UP000031599"/>
    </source>
</evidence>
<sequence length="372" mass="40337">MGTWLVITVALYFNAVQDRSLAMVICIPVCATSWVFGLRGAIYAGLAALPLSLGMLALGSLDLSDVLRDPPTVVGHFMTVLVGLVIGYLSTLRTRLELETQRRTHSERAKLEAEMDAHMARADRLATIGALASGVAHEINNPLTYLLSNLEFAQDDLQQLRSAKGEEAAWAEIWERLRTSLEESREGVERIHKITRELQLFVRDRPGSMRSVDIRRVVEASIELSRGELEDGTKIEFQQQRVAPICGDGGKLTQVFVNLLTNAAQAIPPARGHGRIFVAVEPGEADTVIVTVTDDGVGMAPEVASKIFEPFFTTKAAGTGLGLSVAASVIRNHEGELVCESVRGRGTTFRVHLPSFAEQAKLEPGLAGASTK</sequence>
<proteinExistence type="predicted"/>
<dbReference type="PANTHER" id="PTHR43065:SF50">
    <property type="entry name" value="HISTIDINE KINASE"/>
    <property type="match status" value="1"/>
</dbReference>
<dbReference type="Gene3D" id="1.10.287.130">
    <property type="match status" value="1"/>
</dbReference>
<reference evidence="6 7" key="1">
    <citation type="submission" date="2014-12" db="EMBL/GenBank/DDBJ databases">
        <title>Genome assembly of Enhygromyxa salina DSM 15201.</title>
        <authorList>
            <person name="Sharma G."/>
            <person name="Subramanian S."/>
        </authorList>
    </citation>
    <scope>NUCLEOTIDE SEQUENCE [LARGE SCALE GENOMIC DNA]</scope>
    <source>
        <strain evidence="6 7">DSM 15201</strain>
    </source>
</reference>
<dbReference type="GO" id="GO:0000155">
    <property type="term" value="F:phosphorelay sensor kinase activity"/>
    <property type="evidence" value="ECO:0007669"/>
    <property type="project" value="InterPro"/>
</dbReference>
<dbReference type="PANTHER" id="PTHR43065">
    <property type="entry name" value="SENSOR HISTIDINE KINASE"/>
    <property type="match status" value="1"/>
</dbReference>
<dbReference type="AlphaFoldDB" id="A0A0C2DIK6"/>
<evidence type="ECO:0000256" key="2">
    <source>
        <dbReference type="ARBA" id="ARBA00012438"/>
    </source>
</evidence>
<dbReference type="InterPro" id="IPR036097">
    <property type="entry name" value="HisK_dim/P_sf"/>
</dbReference>
<dbReference type="PROSITE" id="PS50109">
    <property type="entry name" value="HIS_KIN"/>
    <property type="match status" value="1"/>
</dbReference>
<gene>
    <name evidence="6" type="ORF">DB30_00011</name>
</gene>
<dbReference type="SUPFAM" id="SSF55874">
    <property type="entry name" value="ATPase domain of HSP90 chaperone/DNA topoisomerase II/histidine kinase"/>
    <property type="match status" value="1"/>
</dbReference>
<dbReference type="InterPro" id="IPR005467">
    <property type="entry name" value="His_kinase_dom"/>
</dbReference>
<dbReference type="SMART" id="SM00387">
    <property type="entry name" value="HATPase_c"/>
    <property type="match status" value="1"/>
</dbReference>
<evidence type="ECO:0000313" key="6">
    <source>
        <dbReference type="EMBL" id="KIG19502.1"/>
    </source>
</evidence>
<feature type="transmembrane region" description="Helical" evidence="4">
    <location>
        <begin position="73"/>
        <end position="92"/>
    </location>
</feature>
<evidence type="ECO:0000256" key="4">
    <source>
        <dbReference type="SAM" id="Phobius"/>
    </source>
</evidence>
<dbReference type="CDD" id="cd00082">
    <property type="entry name" value="HisKA"/>
    <property type="match status" value="1"/>
</dbReference>
<feature type="domain" description="Histidine kinase" evidence="5">
    <location>
        <begin position="134"/>
        <end position="357"/>
    </location>
</feature>
<keyword evidence="6" id="KW-0418">Kinase</keyword>
<dbReference type="EC" id="2.7.13.3" evidence="2"/>
<dbReference type="InterPro" id="IPR004358">
    <property type="entry name" value="Sig_transdc_His_kin-like_C"/>
</dbReference>
<dbReference type="InterPro" id="IPR036890">
    <property type="entry name" value="HATPase_C_sf"/>
</dbReference>
<keyword evidence="3" id="KW-0597">Phosphoprotein</keyword>
<dbReference type="SMART" id="SM00388">
    <property type="entry name" value="HisKA"/>
    <property type="match status" value="1"/>
</dbReference>
<evidence type="ECO:0000259" key="5">
    <source>
        <dbReference type="PROSITE" id="PS50109"/>
    </source>
</evidence>